<proteinExistence type="predicted"/>
<sequence>AKREYYISMCPLKLIPKIFHYNEEDLVPPELRAQRVLNKNRVPEISRYIVENKNDYVFSAITASIDGKVKFEPLVSGNDADRIGLLHIPMTARFIINDGQHRRAAIESALKEKPELVDDSIGVVFFLDIGLKRTQQMFADLNRHAIRPAKSLGLLYDHRDESAQLTKAIVLKSSIFCNLIEMEKSSLALRSRKLFTLSAIHGATKKLLINVDIKNLDEKIKLARNYWEETFKQFKEWGFVLKGKMSAGEVRQDFIHSHGITLHALGNLGNYLLINHPKDWKKKVIKLKKISWLKSNSRLWEGRAMVAGQVSMVSHNILLTTNVLKKNLDIPLTQEEKRIERAFKRGEYDKTKK</sequence>
<feature type="non-terminal residue" evidence="1">
    <location>
        <position position="1"/>
    </location>
</feature>
<reference evidence="1" key="1">
    <citation type="submission" date="2018-05" db="EMBL/GenBank/DDBJ databases">
        <authorList>
            <person name="Lanie J.A."/>
            <person name="Ng W.-L."/>
            <person name="Kazmierczak K.M."/>
            <person name="Andrzejewski T.M."/>
            <person name="Davidsen T.M."/>
            <person name="Wayne K.J."/>
            <person name="Tettelin H."/>
            <person name="Glass J.I."/>
            <person name="Rusch D."/>
            <person name="Podicherti R."/>
            <person name="Tsui H.-C.T."/>
            <person name="Winkler M.E."/>
        </authorList>
    </citation>
    <scope>NUCLEOTIDE SEQUENCE</scope>
</reference>
<evidence type="ECO:0000313" key="1">
    <source>
        <dbReference type="EMBL" id="SVC36686.1"/>
    </source>
</evidence>
<dbReference type="NCBIfam" id="TIGR03187">
    <property type="entry name" value="DGQHR"/>
    <property type="match status" value="1"/>
</dbReference>
<gene>
    <name evidence="1" type="ORF">METZ01_LOCUS289540</name>
</gene>
<dbReference type="CDD" id="cd16412">
    <property type="entry name" value="dndB"/>
    <property type="match status" value="1"/>
</dbReference>
<dbReference type="AlphaFoldDB" id="A0A382LJC2"/>
<dbReference type="InterPro" id="IPR017642">
    <property type="entry name" value="DNA_S_mod_DndB"/>
</dbReference>
<dbReference type="EMBL" id="UINC01087375">
    <property type="protein sequence ID" value="SVC36686.1"/>
    <property type="molecule type" value="Genomic_DNA"/>
</dbReference>
<organism evidence="1">
    <name type="scientific">marine metagenome</name>
    <dbReference type="NCBI Taxonomy" id="408172"/>
    <lineage>
        <taxon>unclassified sequences</taxon>
        <taxon>metagenomes</taxon>
        <taxon>ecological metagenomes</taxon>
    </lineage>
</organism>
<dbReference type="InterPro" id="IPR017601">
    <property type="entry name" value="DGQHR-contain_dom"/>
</dbReference>
<protein>
    <recommendedName>
        <fullName evidence="2">DNA sulfur modification protein DndB</fullName>
    </recommendedName>
</protein>
<name>A0A382LJC2_9ZZZZ</name>
<evidence type="ECO:0008006" key="2">
    <source>
        <dbReference type="Google" id="ProtNLM"/>
    </source>
</evidence>
<accession>A0A382LJC2</accession>
<dbReference type="Pfam" id="PF14072">
    <property type="entry name" value="DndB"/>
    <property type="match status" value="1"/>
</dbReference>
<dbReference type="NCBIfam" id="TIGR03233">
    <property type="entry name" value="DNA_S_dndB"/>
    <property type="match status" value="1"/>
</dbReference>